<keyword evidence="6" id="KW-0862">Zinc</keyword>
<feature type="domain" description="LITAF" evidence="9">
    <location>
        <begin position="95"/>
        <end position="179"/>
    </location>
</feature>
<keyword evidence="7 8" id="KW-0472">Membrane</keyword>
<dbReference type="Pfam" id="PF10601">
    <property type="entry name" value="zf-LITAF-like"/>
    <property type="match status" value="2"/>
</dbReference>
<dbReference type="PROSITE" id="PS51837">
    <property type="entry name" value="LITAF"/>
    <property type="match status" value="2"/>
</dbReference>
<keyword evidence="10" id="KW-1185">Reference proteome</keyword>
<protein>
    <submittedName>
        <fullName evidence="11">Lipopolysaccharide-induced tumor necrosis factor-alpha factor homolog</fullName>
    </submittedName>
</protein>
<feature type="transmembrane region" description="Helical" evidence="8">
    <location>
        <begin position="44"/>
        <end position="67"/>
    </location>
</feature>
<evidence type="ECO:0000256" key="3">
    <source>
        <dbReference type="ARBA" id="ARBA00004630"/>
    </source>
</evidence>
<evidence type="ECO:0000259" key="9">
    <source>
        <dbReference type="PROSITE" id="PS51837"/>
    </source>
</evidence>
<keyword evidence="8" id="KW-0812">Transmembrane</keyword>
<evidence type="ECO:0000313" key="10">
    <source>
        <dbReference type="Proteomes" id="UP000515146"/>
    </source>
</evidence>
<comment type="subcellular location">
    <subcellularLocation>
        <location evidence="2">Endosome membrane</location>
        <topology evidence="2">Peripheral membrane protein</topology>
    </subcellularLocation>
    <subcellularLocation>
        <location evidence="1">Late endosome membrane</location>
    </subcellularLocation>
    <subcellularLocation>
        <location evidence="3">Lysosome membrane</location>
        <topology evidence="3">Peripheral membrane protein</topology>
        <orientation evidence="3">Cytoplasmic side</orientation>
    </subcellularLocation>
</comment>
<reference evidence="11" key="1">
    <citation type="submission" date="2025-08" db="UniProtKB">
        <authorList>
            <consortium name="RefSeq"/>
        </authorList>
    </citation>
    <scope>IDENTIFICATION</scope>
    <source>
        <strain evidence="11">Airmid</strain>
    </source>
</reference>
<proteinExistence type="inferred from homology"/>
<accession>A0A6P6YE95</accession>
<evidence type="ECO:0000256" key="6">
    <source>
        <dbReference type="ARBA" id="ARBA00022833"/>
    </source>
</evidence>
<dbReference type="AlphaFoldDB" id="A0A6P6YE95"/>
<dbReference type="InterPro" id="IPR037519">
    <property type="entry name" value="LITAF_fam"/>
</dbReference>
<evidence type="ECO:0000256" key="2">
    <source>
        <dbReference type="ARBA" id="ARBA00004481"/>
    </source>
</evidence>
<keyword evidence="5" id="KW-0479">Metal-binding</keyword>
<dbReference type="GO" id="GO:0098560">
    <property type="term" value="C:cytoplasmic side of late endosome membrane"/>
    <property type="evidence" value="ECO:0007669"/>
    <property type="project" value="TreeGrafter"/>
</dbReference>
<dbReference type="KEGG" id="dpte:113797432"/>
<dbReference type="InterPro" id="IPR006629">
    <property type="entry name" value="LITAF"/>
</dbReference>
<dbReference type="GO" id="GO:0098574">
    <property type="term" value="C:cytoplasmic side of lysosomal membrane"/>
    <property type="evidence" value="ECO:0007669"/>
    <property type="project" value="TreeGrafter"/>
</dbReference>
<dbReference type="GO" id="GO:0005634">
    <property type="term" value="C:nucleus"/>
    <property type="evidence" value="ECO:0007669"/>
    <property type="project" value="TreeGrafter"/>
</dbReference>
<feature type="domain" description="LITAF" evidence="9">
    <location>
        <begin position="7"/>
        <end position="91"/>
    </location>
</feature>
<gene>
    <name evidence="11" type="primary">LOC113797432</name>
</gene>
<dbReference type="PANTHER" id="PTHR23292">
    <property type="entry name" value="LIPOPOLYSACCHARIDE-INDUCED TUMOR NECROSIS FACTOR-ALPHA FACTOR"/>
    <property type="match status" value="1"/>
</dbReference>
<dbReference type="PANTHER" id="PTHR23292:SF47">
    <property type="entry name" value="LITAF DOMAIN-CONTAINING PROTEIN"/>
    <property type="match status" value="1"/>
</dbReference>
<feature type="transmembrane region" description="Helical" evidence="8">
    <location>
        <begin position="132"/>
        <end position="157"/>
    </location>
</feature>
<dbReference type="RefSeq" id="XP_027203607.1">
    <property type="nucleotide sequence ID" value="XM_027347806.1"/>
</dbReference>
<evidence type="ECO:0000256" key="7">
    <source>
        <dbReference type="ARBA" id="ARBA00023136"/>
    </source>
</evidence>
<organism evidence="10 11">
    <name type="scientific">Dermatophagoides pteronyssinus</name>
    <name type="common">European house dust mite</name>
    <dbReference type="NCBI Taxonomy" id="6956"/>
    <lineage>
        <taxon>Eukaryota</taxon>
        <taxon>Metazoa</taxon>
        <taxon>Ecdysozoa</taxon>
        <taxon>Arthropoda</taxon>
        <taxon>Chelicerata</taxon>
        <taxon>Arachnida</taxon>
        <taxon>Acari</taxon>
        <taxon>Acariformes</taxon>
        <taxon>Sarcoptiformes</taxon>
        <taxon>Astigmata</taxon>
        <taxon>Psoroptidia</taxon>
        <taxon>Analgoidea</taxon>
        <taxon>Pyroglyphidae</taxon>
        <taxon>Dermatophagoidinae</taxon>
        <taxon>Dermatophagoides</taxon>
    </lineage>
</organism>
<evidence type="ECO:0000256" key="8">
    <source>
        <dbReference type="SAM" id="Phobius"/>
    </source>
</evidence>
<dbReference type="SMART" id="SM00714">
    <property type="entry name" value="LITAF"/>
    <property type="match status" value="2"/>
</dbReference>
<dbReference type="InParanoid" id="A0A6P6YE95"/>
<evidence type="ECO:0000256" key="5">
    <source>
        <dbReference type="ARBA" id="ARBA00022723"/>
    </source>
</evidence>
<keyword evidence="8" id="KW-1133">Transmembrane helix</keyword>
<name>A0A6P6YE95_DERPT</name>
<dbReference type="OrthoDB" id="6513190at2759"/>
<dbReference type="Proteomes" id="UP000515146">
    <property type="component" value="Unplaced"/>
</dbReference>
<evidence type="ECO:0000256" key="4">
    <source>
        <dbReference type="ARBA" id="ARBA00005975"/>
    </source>
</evidence>
<evidence type="ECO:0000313" key="11">
    <source>
        <dbReference type="RefSeq" id="XP_027203607.1"/>
    </source>
</evidence>
<dbReference type="GO" id="GO:0008270">
    <property type="term" value="F:zinc ion binding"/>
    <property type="evidence" value="ECO:0007669"/>
    <property type="project" value="TreeGrafter"/>
</dbReference>
<evidence type="ECO:0000256" key="1">
    <source>
        <dbReference type="ARBA" id="ARBA00004414"/>
    </source>
</evidence>
<sequence>MGRHNRQKNTVVVVVQEQGFVPIRMVCPYCHSKVLTEIRYKDGLLTYILCCGLVLFGCWLGCCLIPFCVPSLKDVEHYCPECGELIYTTFLSSDPAPPTVIVTQPIGLDPVQMKCPSCQANIVTDVHYENGLLTYILSGGLCLLGCWLGCCLIPLCVDSCKDVDHYCPLCRTLIHKTRRL</sequence>
<comment type="similarity">
    <text evidence="4">Belongs to the CDIP1/LITAF family.</text>
</comment>